<dbReference type="EMBL" id="WLZX01000005">
    <property type="protein sequence ID" value="MTD28101.1"/>
    <property type="molecule type" value="Genomic_DNA"/>
</dbReference>
<name>A0A6I6ENQ3_9GAMM</name>
<dbReference type="EMBL" id="CP046509">
    <property type="protein sequence ID" value="QGU85793.1"/>
    <property type="molecule type" value="Genomic_DNA"/>
</dbReference>
<evidence type="ECO:0000313" key="5">
    <source>
        <dbReference type="Proteomes" id="UP000480164"/>
    </source>
</evidence>
<evidence type="ECO:0000313" key="3">
    <source>
        <dbReference type="EMBL" id="QGU85793.1"/>
    </source>
</evidence>
<dbReference type="Proteomes" id="UP000424752">
    <property type="component" value="Chromosome"/>
</dbReference>
<dbReference type="SUPFAM" id="SSF141868">
    <property type="entry name" value="EAL domain-like"/>
    <property type="match status" value="1"/>
</dbReference>
<dbReference type="KEGG" id="erwi:GN242_00520"/>
<accession>A0A6I6ENQ3</accession>
<gene>
    <name evidence="2" type="ORF">GK011_14250</name>
    <name evidence="3" type="ORF">GN242_00520</name>
</gene>
<dbReference type="InterPro" id="IPR001633">
    <property type="entry name" value="EAL_dom"/>
</dbReference>
<evidence type="ECO:0000313" key="2">
    <source>
        <dbReference type="EMBL" id="MTD28101.1"/>
    </source>
</evidence>
<reference evidence="2 5" key="1">
    <citation type="submission" date="2019-11" db="EMBL/GenBank/DDBJ databases">
        <title>Erwinia sp. nov., isolated from feces of birds in Tibet plateau of China.</title>
        <authorList>
            <person name="Ge Y."/>
        </authorList>
    </citation>
    <scope>NUCLEOTIDE SEQUENCE [LARGE SCALE GENOMIC DNA]</scope>
    <source>
        <strain evidence="2 5">J316</strain>
    </source>
</reference>
<sequence>MYLRSRRCPVAVLAVVTECVESEEQRDWLLVRGVHIGQGYLYSEALPLAQFAQRYLPQSWISLSFPYFL</sequence>
<dbReference type="Gene3D" id="3.20.20.450">
    <property type="entry name" value="EAL domain"/>
    <property type="match status" value="1"/>
</dbReference>
<accession>A0A6L6GQI0</accession>
<keyword evidence="5" id="KW-1185">Reference proteome</keyword>
<dbReference type="InterPro" id="IPR035919">
    <property type="entry name" value="EAL_sf"/>
</dbReference>
<evidence type="ECO:0000313" key="4">
    <source>
        <dbReference type="Proteomes" id="UP000424752"/>
    </source>
</evidence>
<dbReference type="Proteomes" id="UP000480164">
    <property type="component" value="Unassembled WGS sequence"/>
</dbReference>
<feature type="domain" description="EAL" evidence="1">
    <location>
        <begin position="1"/>
        <end position="59"/>
    </location>
</feature>
<protein>
    <submittedName>
        <fullName evidence="3">EAL domain-containing protein</fullName>
    </submittedName>
</protein>
<dbReference type="AlphaFoldDB" id="A0A6I6ENQ3"/>
<reference evidence="3 4" key="2">
    <citation type="submission" date="2019-12" db="EMBL/GenBank/DDBJ databases">
        <title>Erwinia sp. nov., isolated from droppings of birds in the Qinghai-Tiebt plateau of China.</title>
        <authorList>
            <person name="Ge Y."/>
        </authorList>
    </citation>
    <scope>NUCLEOTIDE SEQUENCE [LARGE SCALE GENOMIC DNA]</scope>
    <source>
        <strain evidence="3 4">J780</strain>
    </source>
</reference>
<evidence type="ECO:0000259" key="1">
    <source>
        <dbReference type="PROSITE" id="PS50883"/>
    </source>
</evidence>
<proteinExistence type="predicted"/>
<dbReference type="PROSITE" id="PS50883">
    <property type="entry name" value="EAL"/>
    <property type="match status" value="1"/>
</dbReference>
<organism evidence="3 4">
    <name type="scientific">Erwinia sorbitola</name>
    <dbReference type="NCBI Taxonomy" id="2681984"/>
    <lineage>
        <taxon>Bacteria</taxon>
        <taxon>Pseudomonadati</taxon>
        <taxon>Pseudomonadota</taxon>
        <taxon>Gammaproteobacteria</taxon>
        <taxon>Enterobacterales</taxon>
        <taxon>Erwiniaceae</taxon>
        <taxon>Erwinia</taxon>
    </lineage>
</organism>